<proteinExistence type="inferred from homology"/>
<reference evidence="6 7" key="1">
    <citation type="journal article" date="2014" name="Genome Biol. Evol.">
        <title>Genome degeneration and adaptation in a nascent stage of symbiosis.</title>
        <authorList>
            <person name="Oakeson K.F."/>
            <person name="Gil R."/>
            <person name="Clayton A.L."/>
            <person name="Dunn D.M."/>
            <person name="von Niederhausern A.C."/>
            <person name="Hamil C."/>
            <person name="Aoyagi A."/>
            <person name="Duval B."/>
            <person name="Baca A."/>
            <person name="Silva F.J."/>
            <person name="Vallier A."/>
            <person name="Jackson D.G."/>
            <person name="Latorre A."/>
            <person name="Weiss R.B."/>
            <person name="Heddi A."/>
            <person name="Moya A."/>
            <person name="Dale C."/>
        </authorList>
    </citation>
    <scope>NUCLEOTIDE SEQUENCE [LARGE SCALE GENOMIC DNA]</scope>
    <source>
        <strain evidence="6 7">HS1</strain>
    </source>
</reference>
<dbReference type="GO" id="GO:0003700">
    <property type="term" value="F:DNA-binding transcription factor activity"/>
    <property type="evidence" value="ECO:0007669"/>
    <property type="project" value="InterPro"/>
</dbReference>
<dbReference type="EMBL" id="CP006569">
    <property type="protein sequence ID" value="AHF76241.1"/>
    <property type="molecule type" value="Genomic_DNA"/>
</dbReference>
<dbReference type="Proteomes" id="UP000019028">
    <property type="component" value="Chromosome"/>
</dbReference>
<comment type="similarity">
    <text evidence="1">Belongs to the LysR transcriptional regulatory family.</text>
</comment>
<dbReference type="AlphaFoldDB" id="W0HQW4"/>
<keyword evidence="7" id="KW-1185">Reference proteome</keyword>
<dbReference type="SUPFAM" id="SSF46785">
    <property type="entry name" value="Winged helix' DNA-binding domain"/>
    <property type="match status" value="1"/>
</dbReference>
<keyword evidence="4" id="KW-0804">Transcription</keyword>
<dbReference type="PROSITE" id="PS50931">
    <property type="entry name" value="HTH_LYSR"/>
    <property type="match status" value="1"/>
</dbReference>
<dbReference type="PANTHER" id="PTHR30537">
    <property type="entry name" value="HTH-TYPE TRANSCRIPTIONAL REGULATOR"/>
    <property type="match status" value="1"/>
</dbReference>
<evidence type="ECO:0000256" key="3">
    <source>
        <dbReference type="ARBA" id="ARBA00023125"/>
    </source>
</evidence>
<dbReference type="OrthoDB" id="9786526at2"/>
<sequence length="310" mass="34855">MLNSSDIQFLLVIRESASLLATAHKLGLTASAVTQRLQQLERKLGIQLVDRSARQLQFTDEGELLCQRGVGIIDEIAGLMETLHARRHGMVGRLAINAPFGFGRRYVASVVAAFRQRYPDVDIRMTLSDQPLVASSDRSDLVIHIGELRSSNLISHYIAPNRRLLCASPAFIERYGQPAHPQDLATLPTIALHENNEDVTLWQLRSRRTTVNIRTQPILISNDGEVIRQWAVEGLGVIMRSEWDVADALAEGKLLPLLPDWRLPDANVVALTHQGAGLPERTRAFMRMMQEQFQPQAPWRQRWQAAARRG</sequence>
<accession>W0HQW4</accession>
<gene>
    <name evidence="6" type="ORF">Sant_1172</name>
</gene>
<feature type="domain" description="HTH lysR-type" evidence="5">
    <location>
        <begin position="2"/>
        <end position="59"/>
    </location>
</feature>
<keyword evidence="3" id="KW-0238">DNA-binding</keyword>
<dbReference type="GO" id="GO:0006351">
    <property type="term" value="P:DNA-templated transcription"/>
    <property type="evidence" value="ECO:0007669"/>
    <property type="project" value="TreeGrafter"/>
</dbReference>
<dbReference type="InterPro" id="IPR058163">
    <property type="entry name" value="LysR-type_TF_proteobact-type"/>
</dbReference>
<dbReference type="Gene3D" id="3.40.190.290">
    <property type="match status" value="1"/>
</dbReference>
<evidence type="ECO:0000259" key="5">
    <source>
        <dbReference type="PROSITE" id="PS50931"/>
    </source>
</evidence>
<dbReference type="Pfam" id="PF00126">
    <property type="entry name" value="HTH_1"/>
    <property type="match status" value="1"/>
</dbReference>
<dbReference type="KEGG" id="sod:Sant_1172"/>
<dbReference type="PATRIC" id="fig|1239307.3.peg.1256"/>
<organism evidence="6 7">
    <name type="scientific">Sodalis praecaptivus</name>
    <dbReference type="NCBI Taxonomy" id="1239307"/>
    <lineage>
        <taxon>Bacteria</taxon>
        <taxon>Pseudomonadati</taxon>
        <taxon>Pseudomonadota</taxon>
        <taxon>Gammaproteobacteria</taxon>
        <taxon>Enterobacterales</taxon>
        <taxon>Bruguierivoracaceae</taxon>
        <taxon>Sodalis</taxon>
    </lineage>
</organism>
<dbReference type="HOGENOM" id="CLU_039613_16_4_6"/>
<dbReference type="PANTHER" id="PTHR30537:SF5">
    <property type="entry name" value="HTH-TYPE TRANSCRIPTIONAL ACTIVATOR TTDR-RELATED"/>
    <property type="match status" value="1"/>
</dbReference>
<name>W0HQW4_9GAMM</name>
<dbReference type="RefSeq" id="WP_025421372.1">
    <property type="nucleotide sequence ID" value="NZ_CP006569.1"/>
</dbReference>
<dbReference type="InterPro" id="IPR000847">
    <property type="entry name" value="LysR_HTH_N"/>
</dbReference>
<dbReference type="Pfam" id="PF03466">
    <property type="entry name" value="LysR_substrate"/>
    <property type="match status" value="1"/>
</dbReference>
<evidence type="ECO:0000313" key="7">
    <source>
        <dbReference type="Proteomes" id="UP000019028"/>
    </source>
</evidence>
<dbReference type="Gene3D" id="1.10.10.10">
    <property type="entry name" value="Winged helix-like DNA-binding domain superfamily/Winged helix DNA-binding domain"/>
    <property type="match status" value="1"/>
</dbReference>
<dbReference type="InterPro" id="IPR005119">
    <property type="entry name" value="LysR_subst-bd"/>
</dbReference>
<evidence type="ECO:0000256" key="4">
    <source>
        <dbReference type="ARBA" id="ARBA00023163"/>
    </source>
</evidence>
<protein>
    <submittedName>
        <fullName evidence="6">Transcriptional regulator, LysR family</fullName>
    </submittedName>
</protein>
<evidence type="ECO:0000313" key="6">
    <source>
        <dbReference type="EMBL" id="AHF76241.1"/>
    </source>
</evidence>
<evidence type="ECO:0000256" key="2">
    <source>
        <dbReference type="ARBA" id="ARBA00023015"/>
    </source>
</evidence>
<dbReference type="GO" id="GO:0043565">
    <property type="term" value="F:sequence-specific DNA binding"/>
    <property type="evidence" value="ECO:0007669"/>
    <property type="project" value="TreeGrafter"/>
</dbReference>
<evidence type="ECO:0000256" key="1">
    <source>
        <dbReference type="ARBA" id="ARBA00009437"/>
    </source>
</evidence>
<dbReference type="InterPro" id="IPR036388">
    <property type="entry name" value="WH-like_DNA-bd_sf"/>
</dbReference>
<dbReference type="SUPFAM" id="SSF53850">
    <property type="entry name" value="Periplasmic binding protein-like II"/>
    <property type="match status" value="1"/>
</dbReference>
<keyword evidence="2" id="KW-0805">Transcription regulation</keyword>
<dbReference type="InterPro" id="IPR036390">
    <property type="entry name" value="WH_DNA-bd_sf"/>
</dbReference>